<dbReference type="EMBL" id="JAHSTV010000011">
    <property type="protein sequence ID" value="MBV4466037.1"/>
    <property type="molecule type" value="Genomic_DNA"/>
</dbReference>
<reference evidence="1" key="1">
    <citation type="submission" date="2021-06" db="EMBL/GenBank/DDBJ databases">
        <title>Updating the genus Pseudomonas: Description of 43 new species and partition of the Pseudomonas putida group.</title>
        <authorList>
            <person name="Girard L."/>
            <person name="Lood C."/>
            <person name="Vandamme P."/>
            <person name="Rokni-Zadeh H."/>
            <person name="Van Noort V."/>
            <person name="Hofte M."/>
            <person name="Lavigne R."/>
            <person name="De Mot R."/>
        </authorList>
    </citation>
    <scope>NUCLEOTIDE SEQUENCE</scope>
    <source>
        <strain evidence="1">SWRI79</strain>
    </source>
</reference>
<accession>A0ABS6Q165</accession>
<name>A0ABS6Q165_9PSED</name>
<sequence>MRVSNVAMKERPEPGYEDSTVDAEVRLLEPAWDELLKIDASNQNKKVETVDIVERDNKTVRQHKLHFVFLNSKSGLPHVSDFVVRDRFLKAHLNAAGVRYWGRGNVGILTPVSC</sequence>
<gene>
    <name evidence="1" type="ORF">KVG95_22215</name>
</gene>
<evidence type="ECO:0000313" key="1">
    <source>
        <dbReference type="EMBL" id="MBV4466037.1"/>
    </source>
</evidence>
<protein>
    <submittedName>
        <fullName evidence="1">Uncharacterized protein</fullName>
    </submittedName>
</protein>
<dbReference type="Proteomes" id="UP000886900">
    <property type="component" value="Unassembled WGS sequence"/>
</dbReference>
<organism evidence="1 2">
    <name type="scientific">Pseudomonas farris</name>
    <dbReference type="NCBI Taxonomy" id="2841207"/>
    <lineage>
        <taxon>Bacteria</taxon>
        <taxon>Pseudomonadati</taxon>
        <taxon>Pseudomonadota</taxon>
        <taxon>Gammaproteobacteria</taxon>
        <taxon>Pseudomonadales</taxon>
        <taxon>Pseudomonadaceae</taxon>
        <taxon>Pseudomonas</taxon>
    </lineage>
</organism>
<proteinExistence type="predicted"/>
<comment type="caution">
    <text evidence="1">The sequence shown here is derived from an EMBL/GenBank/DDBJ whole genome shotgun (WGS) entry which is preliminary data.</text>
</comment>
<keyword evidence="2" id="KW-1185">Reference proteome</keyword>
<evidence type="ECO:0000313" key="2">
    <source>
        <dbReference type="Proteomes" id="UP000886900"/>
    </source>
</evidence>